<feature type="region of interest" description="Disordered" evidence="4">
    <location>
        <begin position="159"/>
        <end position="208"/>
    </location>
</feature>
<evidence type="ECO:0000313" key="6">
    <source>
        <dbReference type="Proteomes" id="UP000288216"/>
    </source>
</evidence>
<dbReference type="EMBL" id="BFAA01010799">
    <property type="protein sequence ID" value="GCB80061.1"/>
    <property type="molecule type" value="Genomic_DNA"/>
</dbReference>
<dbReference type="InterPro" id="IPR036770">
    <property type="entry name" value="Ankyrin_rpt-contain_sf"/>
</dbReference>
<dbReference type="AlphaFoldDB" id="A0A401Q3Z6"/>
<evidence type="ECO:0000256" key="4">
    <source>
        <dbReference type="SAM" id="MobiDB-lite"/>
    </source>
</evidence>
<evidence type="ECO:0000256" key="2">
    <source>
        <dbReference type="ARBA" id="ARBA00023043"/>
    </source>
</evidence>
<feature type="repeat" description="ANK" evidence="3">
    <location>
        <begin position="35"/>
        <end position="67"/>
    </location>
</feature>
<dbReference type="SMART" id="SM00248">
    <property type="entry name" value="ANK"/>
    <property type="match status" value="3"/>
</dbReference>
<dbReference type="InterPro" id="IPR050776">
    <property type="entry name" value="Ank_Repeat/CDKN_Inhibitor"/>
</dbReference>
<comment type="caution">
    <text evidence="5">The sequence shown here is derived from an EMBL/GenBank/DDBJ whole genome shotgun (WGS) entry which is preliminary data.</text>
</comment>
<keyword evidence="2 3" id="KW-0040">ANK repeat</keyword>
<protein>
    <submittedName>
        <fullName evidence="5">Uncharacterized protein</fullName>
    </submittedName>
</protein>
<dbReference type="PROSITE" id="PS50297">
    <property type="entry name" value="ANK_REP_REGION"/>
    <property type="match status" value="2"/>
</dbReference>
<dbReference type="Pfam" id="PF12796">
    <property type="entry name" value="Ank_2"/>
    <property type="match status" value="1"/>
</dbReference>
<dbReference type="PANTHER" id="PTHR24201">
    <property type="entry name" value="ANK_REP_REGION DOMAIN-CONTAINING PROTEIN"/>
    <property type="match status" value="1"/>
</dbReference>
<dbReference type="OMA" id="IYGQTAC"/>
<feature type="compositionally biased region" description="Polar residues" evidence="4">
    <location>
        <begin position="163"/>
        <end position="195"/>
    </location>
</feature>
<keyword evidence="1" id="KW-0677">Repeat</keyword>
<keyword evidence="6" id="KW-1185">Reference proteome</keyword>
<gene>
    <name evidence="5" type="ORF">scyTo_0017072</name>
</gene>
<evidence type="ECO:0000256" key="1">
    <source>
        <dbReference type="ARBA" id="ARBA00022737"/>
    </source>
</evidence>
<feature type="repeat" description="ANK" evidence="3">
    <location>
        <begin position="68"/>
        <end position="100"/>
    </location>
</feature>
<dbReference type="InterPro" id="IPR002110">
    <property type="entry name" value="Ankyrin_rpt"/>
</dbReference>
<proteinExistence type="predicted"/>
<dbReference type="SUPFAM" id="SSF48403">
    <property type="entry name" value="Ankyrin repeat"/>
    <property type="match status" value="1"/>
</dbReference>
<dbReference type="OrthoDB" id="194358at2759"/>
<dbReference type="Gene3D" id="1.25.40.20">
    <property type="entry name" value="Ankyrin repeat-containing domain"/>
    <property type="match status" value="2"/>
</dbReference>
<sequence>MTELHGAAAAGDTDLVEEILHSGSCNPNAKDPHWSLRTALHWAAAQGKADMVKLLILNGARSCSRTETGWTPAHFAAESGNLSVLRMLHSLHAPVDKADLYGDTPKRIGEIYGQKDCVKFLEIAEQECSNYRRVTEVKGILLDDTDEEWENQKVEEMAERQADGTNTSNNTCGIHQSHKNYSCTERPKTATQKGKLSNIRRACKKKKS</sequence>
<accession>A0A401Q3Z6</accession>
<evidence type="ECO:0000313" key="5">
    <source>
        <dbReference type="EMBL" id="GCB80061.1"/>
    </source>
</evidence>
<dbReference type="Proteomes" id="UP000288216">
    <property type="component" value="Unassembled WGS sequence"/>
</dbReference>
<dbReference type="STRING" id="75743.A0A401Q3Z6"/>
<dbReference type="PANTHER" id="PTHR24201:SF15">
    <property type="entry name" value="ANKYRIN REPEAT DOMAIN-CONTAINING PROTEIN 66"/>
    <property type="match status" value="1"/>
</dbReference>
<organism evidence="5 6">
    <name type="scientific">Scyliorhinus torazame</name>
    <name type="common">Cloudy catshark</name>
    <name type="synonym">Catulus torazame</name>
    <dbReference type="NCBI Taxonomy" id="75743"/>
    <lineage>
        <taxon>Eukaryota</taxon>
        <taxon>Metazoa</taxon>
        <taxon>Chordata</taxon>
        <taxon>Craniata</taxon>
        <taxon>Vertebrata</taxon>
        <taxon>Chondrichthyes</taxon>
        <taxon>Elasmobranchii</taxon>
        <taxon>Galeomorphii</taxon>
        <taxon>Galeoidea</taxon>
        <taxon>Carcharhiniformes</taxon>
        <taxon>Scyliorhinidae</taxon>
        <taxon>Scyliorhinus</taxon>
    </lineage>
</organism>
<name>A0A401Q3Z6_SCYTO</name>
<dbReference type="PROSITE" id="PS50088">
    <property type="entry name" value="ANK_REPEAT"/>
    <property type="match status" value="2"/>
</dbReference>
<evidence type="ECO:0000256" key="3">
    <source>
        <dbReference type="PROSITE-ProRule" id="PRU00023"/>
    </source>
</evidence>
<reference evidence="5 6" key="1">
    <citation type="journal article" date="2018" name="Nat. Ecol. Evol.">
        <title>Shark genomes provide insights into elasmobranch evolution and the origin of vertebrates.</title>
        <authorList>
            <person name="Hara Y"/>
            <person name="Yamaguchi K"/>
            <person name="Onimaru K"/>
            <person name="Kadota M"/>
            <person name="Koyanagi M"/>
            <person name="Keeley SD"/>
            <person name="Tatsumi K"/>
            <person name="Tanaka K"/>
            <person name="Motone F"/>
            <person name="Kageyama Y"/>
            <person name="Nozu R"/>
            <person name="Adachi N"/>
            <person name="Nishimura O"/>
            <person name="Nakagawa R"/>
            <person name="Tanegashima C"/>
            <person name="Kiyatake I"/>
            <person name="Matsumoto R"/>
            <person name="Murakumo K"/>
            <person name="Nishida K"/>
            <person name="Terakita A"/>
            <person name="Kuratani S"/>
            <person name="Sato K"/>
            <person name="Hyodo S Kuraku.S."/>
        </authorList>
    </citation>
    <scope>NUCLEOTIDE SEQUENCE [LARGE SCALE GENOMIC DNA]</scope>
</reference>